<keyword evidence="7" id="KW-1185">Reference proteome</keyword>
<proteinExistence type="inferred from homology"/>
<dbReference type="Pfam" id="PF02221">
    <property type="entry name" value="E1_DerP2_DerF2"/>
    <property type="match status" value="1"/>
</dbReference>
<dbReference type="Gene3D" id="2.60.40.770">
    <property type="match status" value="1"/>
</dbReference>
<dbReference type="Proteomes" id="UP001353858">
    <property type="component" value="Unassembled WGS sequence"/>
</dbReference>
<keyword evidence="3" id="KW-0964">Secreted</keyword>
<evidence type="ECO:0000259" key="5">
    <source>
        <dbReference type="SMART" id="SM00737"/>
    </source>
</evidence>
<keyword evidence="4" id="KW-0732">Signal</keyword>
<feature type="domain" description="MD-2-related lipid-recognition" evidence="5">
    <location>
        <begin position="22"/>
        <end position="143"/>
    </location>
</feature>
<comment type="subcellular location">
    <subcellularLocation>
        <location evidence="1">Secreted</location>
    </subcellularLocation>
</comment>
<dbReference type="SUPFAM" id="SSF81296">
    <property type="entry name" value="E set domains"/>
    <property type="match status" value="1"/>
</dbReference>
<evidence type="ECO:0000256" key="4">
    <source>
        <dbReference type="SAM" id="SignalP"/>
    </source>
</evidence>
<dbReference type="GO" id="GO:0005576">
    <property type="term" value="C:extracellular region"/>
    <property type="evidence" value="ECO:0007669"/>
    <property type="project" value="UniProtKB-SubCell"/>
</dbReference>
<feature type="signal peptide" evidence="4">
    <location>
        <begin position="1"/>
        <end position="19"/>
    </location>
</feature>
<dbReference type="InterPro" id="IPR003172">
    <property type="entry name" value="ML_dom"/>
</dbReference>
<name>A0AAN7SJA9_9COLE</name>
<evidence type="ECO:0000313" key="6">
    <source>
        <dbReference type="EMBL" id="KAK4884507.1"/>
    </source>
</evidence>
<evidence type="ECO:0000256" key="3">
    <source>
        <dbReference type="ARBA" id="ARBA00022525"/>
    </source>
</evidence>
<accession>A0AAN7SJA9</accession>
<dbReference type="AlphaFoldDB" id="A0AAN7SJA9"/>
<dbReference type="InterPro" id="IPR014756">
    <property type="entry name" value="Ig_E-set"/>
</dbReference>
<evidence type="ECO:0000256" key="1">
    <source>
        <dbReference type="ARBA" id="ARBA00004613"/>
    </source>
</evidence>
<organism evidence="6 7">
    <name type="scientific">Aquatica leii</name>
    <dbReference type="NCBI Taxonomy" id="1421715"/>
    <lineage>
        <taxon>Eukaryota</taxon>
        <taxon>Metazoa</taxon>
        <taxon>Ecdysozoa</taxon>
        <taxon>Arthropoda</taxon>
        <taxon>Hexapoda</taxon>
        <taxon>Insecta</taxon>
        <taxon>Pterygota</taxon>
        <taxon>Neoptera</taxon>
        <taxon>Endopterygota</taxon>
        <taxon>Coleoptera</taxon>
        <taxon>Polyphaga</taxon>
        <taxon>Elateriformia</taxon>
        <taxon>Elateroidea</taxon>
        <taxon>Lampyridae</taxon>
        <taxon>Luciolinae</taxon>
        <taxon>Aquatica</taxon>
    </lineage>
</organism>
<dbReference type="FunFam" id="2.60.40.770:FF:000001">
    <property type="entry name" value="NPC intracellular cholesterol transporter 2"/>
    <property type="match status" value="1"/>
</dbReference>
<evidence type="ECO:0000256" key="2">
    <source>
        <dbReference type="ARBA" id="ARBA00006370"/>
    </source>
</evidence>
<protein>
    <recommendedName>
        <fullName evidence="5">MD-2-related lipid-recognition domain-containing protein</fullName>
    </recommendedName>
</protein>
<dbReference type="EMBL" id="JARPUR010000001">
    <property type="protein sequence ID" value="KAK4884507.1"/>
    <property type="molecule type" value="Genomic_DNA"/>
</dbReference>
<evidence type="ECO:0000313" key="7">
    <source>
        <dbReference type="Proteomes" id="UP001353858"/>
    </source>
</evidence>
<dbReference type="SMART" id="SM00737">
    <property type="entry name" value="ML"/>
    <property type="match status" value="1"/>
</dbReference>
<feature type="chain" id="PRO_5042907030" description="MD-2-related lipid-recognition domain-containing protein" evidence="4">
    <location>
        <begin position="20"/>
        <end position="146"/>
    </location>
</feature>
<reference evidence="7" key="1">
    <citation type="submission" date="2023-01" db="EMBL/GenBank/DDBJ databases">
        <title>Key to firefly adult light organ development and bioluminescence: homeobox transcription factors regulate luciferase expression and transportation to peroxisome.</title>
        <authorList>
            <person name="Fu X."/>
        </authorList>
    </citation>
    <scope>NUCLEOTIDE SEQUENCE [LARGE SCALE GENOMIC DNA]</scope>
</reference>
<comment type="similarity">
    <text evidence="2">Belongs to the NPC2 family.</text>
</comment>
<sequence>MVSTALLISTLLKLQSIKSIDYGDCGSDYQIKDVDLLGCTMVPCNLQIGSTYEITMLLKTTFSSFSLTQELYLKLNEHEVFIPIQTFPRDQCSNVGCPVKVTDNIEFKASFSISNEAVPGRAELIWTVYTDRQKLAVCMKTPVMLT</sequence>
<comment type="caution">
    <text evidence="6">The sequence shown here is derived from an EMBL/GenBank/DDBJ whole genome shotgun (WGS) entry which is preliminary data.</text>
</comment>
<gene>
    <name evidence="6" type="ORF">RN001_000778</name>
</gene>